<sequence>MVSNIYTESDTMVTAQLSSSGAYRVDGSIPKRPDESSSSRRHSAAAAGATWSYESAAVLGQPFPRWGRRPLLESVTFSTQPTEENGSGKIQTEIEAWRRRGTAHFPLLWCPISLLLAASSPSARPLSTQAASQRYTPTFAIGWRVL</sequence>
<comment type="caution">
    <text evidence="1">The sequence shown here is derived from an EMBL/GenBank/DDBJ whole genome shotgun (WGS) entry which is preliminary data.</text>
</comment>
<organism evidence="1 2">
    <name type="scientific">Larimichthys crocea</name>
    <name type="common">Large yellow croaker</name>
    <name type="synonym">Pseudosciaena crocea</name>
    <dbReference type="NCBI Taxonomy" id="215358"/>
    <lineage>
        <taxon>Eukaryota</taxon>
        <taxon>Metazoa</taxon>
        <taxon>Chordata</taxon>
        <taxon>Craniata</taxon>
        <taxon>Vertebrata</taxon>
        <taxon>Euteleostomi</taxon>
        <taxon>Actinopterygii</taxon>
        <taxon>Neopterygii</taxon>
        <taxon>Teleostei</taxon>
        <taxon>Neoteleostei</taxon>
        <taxon>Acanthomorphata</taxon>
        <taxon>Eupercaria</taxon>
        <taxon>Sciaenidae</taxon>
        <taxon>Larimichthys</taxon>
    </lineage>
</organism>
<evidence type="ECO:0000313" key="1">
    <source>
        <dbReference type="EMBL" id="TMS03762.1"/>
    </source>
</evidence>
<evidence type="ECO:0000313" key="2">
    <source>
        <dbReference type="Proteomes" id="UP000793456"/>
    </source>
</evidence>
<proteinExistence type="predicted"/>
<keyword evidence="2" id="KW-1185">Reference proteome</keyword>
<dbReference type="Proteomes" id="UP000793456">
    <property type="component" value="Chromosome XXII"/>
</dbReference>
<reference evidence="1" key="1">
    <citation type="submission" date="2018-11" db="EMBL/GenBank/DDBJ databases">
        <title>The sequence and de novo assembly of Larimichthys crocea genome using PacBio and Hi-C technologies.</title>
        <authorList>
            <person name="Xu P."/>
            <person name="Chen B."/>
            <person name="Zhou Z."/>
            <person name="Ke Q."/>
            <person name="Wu Y."/>
            <person name="Bai H."/>
            <person name="Pu F."/>
        </authorList>
    </citation>
    <scope>NUCLEOTIDE SEQUENCE</scope>
    <source>
        <tissue evidence="1">Muscle</tissue>
    </source>
</reference>
<dbReference type="EMBL" id="CM011695">
    <property type="protein sequence ID" value="TMS03762.1"/>
    <property type="molecule type" value="Genomic_DNA"/>
</dbReference>
<name>A0ACD3Q9E9_LARCR</name>
<gene>
    <name evidence="1" type="ORF">E3U43_000651</name>
</gene>
<protein>
    <submittedName>
        <fullName evidence="1">Uncharacterized protein</fullName>
    </submittedName>
</protein>
<accession>A0ACD3Q9E9</accession>